<accession>A0A1I8AVR5</accession>
<dbReference type="AlphaFoldDB" id="A0A1I8AVR5"/>
<evidence type="ECO:0000313" key="2">
    <source>
        <dbReference type="WBParaSite" id="L893_g9555.t1"/>
    </source>
</evidence>
<organism evidence="1 2">
    <name type="scientific">Steinernema glaseri</name>
    <dbReference type="NCBI Taxonomy" id="37863"/>
    <lineage>
        <taxon>Eukaryota</taxon>
        <taxon>Metazoa</taxon>
        <taxon>Ecdysozoa</taxon>
        <taxon>Nematoda</taxon>
        <taxon>Chromadorea</taxon>
        <taxon>Rhabditida</taxon>
        <taxon>Tylenchina</taxon>
        <taxon>Panagrolaimomorpha</taxon>
        <taxon>Strongyloidoidea</taxon>
        <taxon>Steinernematidae</taxon>
        <taxon>Steinernema</taxon>
    </lineage>
</organism>
<reference evidence="2" key="1">
    <citation type="submission" date="2016-11" db="UniProtKB">
        <authorList>
            <consortium name="WormBaseParasite"/>
        </authorList>
    </citation>
    <scope>IDENTIFICATION</scope>
</reference>
<dbReference type="WBParaSite" id="L893_g9555.t1">
    <property type="protein sequence ID" value="L893_g9555.t1"/>
    <property type="gene ID" value="L893_g9555"/>
</dbReference>
<keyword evidence="1" id="KW-1185">Reference proteome</keyword>
<dbReference type="Proteomes" id="UP000095287">
    <property type="component" value="Unplaced"/>
</dbReference>
<evidence type="ECO:0000313" key="1">
    <source>
        <dbReference type="Proteomes" id="UP000095287"/>
    </source>
</evidence>
<name>A0A1I8AVR5_9BILA</name>
<sequence>MERLETKLVESIVDLIPSETLHLLTPLDSKWGRVASKRLNSYICCKAIFVFSGRAVNMMASRCSVLTGEIGPWNHFGDLDPDEVALTTVSQLVFSGNLGDPPRLEVCPVPYERNLEDTVFRARFANFLANCRISSNAEIRIDEVSGESGDEGVESEVLSNIQ</sequence>
<proteinExistence type="predicted"/>
<protein>
    <submittedName>
        <fullName evidence="2">Uncharacterized protein</fullName>
    </submittedName>
</protein>